<dbReference type="InterPro" id="IPR007346">
    <property type="entry name" value="Endonuclease-I"/>
</dbReference>
<keyword evidence="6" id="KW-1185">Reference proteome</keyword>
<comment type="caution">
    <text evidence="5">The sequence shown here is derived from an EMBL/GenBank/DDBJ whole genome shotgun (WGS) entry which is preliminary data.</text>
</comment>
<evidence type="ECO:0000256" key="1">
    <source>
        <dbReference type="ARBA" id="ARBA00006429"/>
    </source>
</evidence>
<keyword evidence="2" id="KW-0540">Nuclease</keyword>
<organism evidence="5 6">
    <name type="scientific">Marseilla massiliensis</name>
    <dbReference type="NCBI Taxonomy" id="1841864"/>
    <lineage>
        <taxon>Bacteria</taxon>
        <taxon>Pseudomonadati</taxon>
        <taxon>Bacteroidota</taxon>
        <taxon>Bacteroidia</taxon>
        <taxon>Bacteroidales</taxon>
        <taxon>Prevotellaceae</taxon>
        <taxon>Marseilla</taxon>
    </lineage>
</organism>
<proteinExistence type="inferred from homology"/>
<evidence type="ECO:0000313" key="6">
    <source>
        <dbReference type="Proteomes" id="UP000764045"/>
    </source>
</evidence>
<protein>
    <submittedName>
        <fullName evidence="5">Endonuclease</fullName>
    </submittedName>
</protein>
<keyword evidence="5" id="KW-0255">Endonuclease</keyword>
<dbReference type="PANTHER" id="PTHR33607:SF2">
    <property type="entry name" value="ENDONUCLEASE-1"/>
    <property type="match status" value="1"/>
</dbReference>
<dbReference type="Proteomes" id="UP000764045">
    <property type="component" value="Unassembled WGS sequence"/>
</dbReference>
<dbReference type="Pfam" id="PF04231">
    <property type="entry name" value="Endonuclease_1"/>
    <property type="match status" value="1"/>
</dbReference>
<reference evidence="5 6" key="1">
    <citation type="journal article" date="2021" name="Sci. Rep.">
        <title>The distribution of antibiotic resistance genes in chicken gut microbiota commensals.</title>
        <authorList>
            <person name="Juricova H."/>
            <person name="Matiasovicova J."/>
            <person name="Kubasova T."/>
            <person name="Cejkova D."/>
            <person name="Rychlik I."/>
        </authorList>
    </citation>
    <scope>NUCLEOTIDE SEQUENCE [LARGE SCALE GENOMIC DNA]</scope>
    <source>
        <strain evidence="5 6">An819</strain>
    </source>
</reference>
<dbReference type="GO" id="GO:0004519">
    <property type="term" value="F:endonuclease activity"/>
    <property type="evidence" value="ECO:0007669"/>
    <property type="project" value="UniProtKB-KW"/>
</dbReference>
<dbReference type="PANTHER" id="PTHR33607">
    <property type="entry name" value="ENDONUCLEASE-1"/>
    <property type="match status" value="1"/>
</dbReference>
<evidence type="ECO:0000313" key="5">
    <source>
        <dbReference type="EMBL" id="MBM6661013.1"/>
    </source>
</evidence>
<dbReference type="AlphaFoldDB" id="A0A939B186"/>
<evidence type="ECO:0000256" key="4">
    <source>
        <dbReference type="SAM" id="SignalP"/>
    </source>
</evidence>
<accession>A0A939B186</accession>
<dbReference type="GO" id="GO:0016787">
    <property type="term" value="F:hydrolase activity"/>
    <property type="evidence" value="ECO:0007669"/>
    <property type="project" value="UniProtKB-KW"/>
</dbReference>
<feature type="chain" id="PRO_5037367299" evidence="4">
    <location>
        <begin position="28"/>
        <end position="346"/>
    </location>
</feature>
<dbReference type="RefSeq" id="WP_205108323.1">
    <property type="nucleotide sequence ID" value="NZ_JACJJL010000005.1"/>
</dbReference>
<evidence type="ECO:0000256" key="3">
    <source>
        <dbReference type="ARBA" id="ARBA00022801"/>
    </source>
</evidence>
<comment type="similarity">
    <text evidence="1">Belongs to the EndA/NucM nuclease family.</text>
</comment>
<dbReference type="EMBL" id="JACJJL010000005">
    <property type="protein sequence ID" value="MBM6661013.1"/>
    <property type="molecule type" value="Genomic_DNA"/>
</dbReference>
<name>A0A939B186_9BACT</name>
<keyword evidence="4" id="KW-0732">Signal</keyword>
<feature type="signal peptide" evidence="4">
    <location>
        <begin position="1"/>
        <end position="27"/>
    </location>
</feature>
<gene>
    <name evidence="5" type="ORF">H6B30_04450</name>
</gene>
<evidence type="ECO:0000256" key="2">
    <source>
        <dbReference type="ARBA" id="ARBA00022722"/>
    </source>
</evidence>
<dbReference type="SUPFAM" id="SSF54060">
    <property type="entry name" value="His-Me finger endonucleases"/>
    <property type="match status" value="1"/>
</dbReference>
<sequence length="346" mass="38353">MTPNSTVRHRRLASLAAMMLGACVALAQGPNNSGTYYKPADGKSGKSLKTAMAEVIVDHSAISYSGLWKCFYTTDRRSDGKVWDMYSSATNYTMGGPQQGANYKKEGDSYNREHSMPKSWFNDARPMYTDLVHIVPTDGYVNNRRGNYPFGETNGEQYQSAGGFSKLGRSTTSGYSGTVFEPADEYKGDFARIYFYMVTCYEKRVATWQSDMLDGTAYPALSRWALDLLLRWAKEDPVSQKETERNEAVWELQGNRNPFVDYPGLEQYVWGDKTAVAFSYDHYDSDGPSAITEATGGRPATVCVYTIGGTMVRRDVDKAGALQGLPKGIYIISSGNRGGMVKSIVR</sequence>
<dbReference type="InterPro" id="IPR044925">
    <property type="entry name" value="His-Me_finger_sf"/>
</dbReference>
<keyword evidence="3" id="KW-0378">Hydrolase</keyword>